<feature type="region of interest" description="Disordered" evidence="1">
    <location>
        <begin position="607"/>
        <end position="664"/>
    </location>
</feature>
<feature type="compositionally biased region" description="Basic and acidic residues" evidence="1">
    <location>
        <begin position="627"/>
        <end position="640"/>
    </location>
</feature>
<protein>
    <recommendedName>
        <fullName evidence="4">F-box domain-containing protein</fullName>
    </recommendedName>
</protein>
<reference evidence="2" key="1">
    <citation type="submission" date="2023-03" db="EMBL/GenBank/DDBJ databases">
        <title>Massive genome expansion in bonnet fungi (Mycena s.s.) driven by repeated elements and novel gene families across ecological guilds.</title>
        <authorList>
            <consortium name="Lawrence Berkeley National Laboratory"/>
            <person name="Harder C.B."/>
            <person name="Miyauchi S."/>
            <person name="Viragh M."/>
            <person name="Kuo A."/>
            <person name="Thoen E."/>
            <person name="Andreopoulos B."/>
            <person name="Lu D."/>
            <person name="Skrede I."/>
            <person name="Drula E."/>
            <person name="Henrissat B."/>
            <person name="Morin E."/>
            <person name="Kohler A."/>
            <person name="Barry K."/>
            <person name="LaButti K."/>
            <person name="Morin E."/>
            <person name="Salamov A."/>
            <person name="Lipzen A."/>
            <person name="Mereny Z."/>
            <person name="Hegedus B."/>
            <person name="Baldrian P."/>
            <person name="Stursova M."/>
            <person name="Weitz H."/>
            <person name="Taylor A."/>
            <person name="Grigoriev I.V."/>
            <person name="Nagy L.G."/>
            <person name="Martin F."/>
            <person name="Kauserud H."/>
        </authorList>
    </citation>
    <scope>NUCLEOTIDE SEQUENCE</scope>
    <source>
        <strain evidence="2">CBHHK002</strain>
    </source>
</reference>
<sequence length="693" mass="78134">MGPPNPKDMPKTPHRRPHKRSRKSKSNSDSILPPSAYILNLPFELIAEILCYTASPKDVLAVARCSKYLCTTLLRPESAFIWRSVRNCLPGPLPDPQPINLSESAFAALVFDGGNCDSCGTMTLNMYSSWSLRVRFCSRPECRESWARKHTRKTINPDILTRVARKALAWIPLAESPACFSLSEAHTNPSNIWPQAPKIYRISAMDAALTEYATEPSSVVDKRHAAEITASPLKMSFFVALYTWRHKRQLLERQVKIDNETFGKELAQTEGYVYAELLNGSATYQNLHVRRTKNLELITRLDYDLISTKIDAEMVKMRDRQERRRDEATIRENRAQVEQHHQRLISLARAKVPSDPLPSLAHFRAMPILGLLQTHSAPVSAPNWKQKEGPDVAKELQADTVVNQLLASELTRWRKGAETVLGATLGIPEWKTARNNKLHPVARLTARWNCGNCGKVAGAYKWDACLDYQGACKHECAKSKKGKEPVPWTAEQFVKDDKAINAMTQLLKLCGIDAEDPGSYKALDDIEPRIQCLSCPAAIVMRPSSVPGHSHRHDEMNMTLLAQVAADALVVAPIEKGLIKRLMGHDDFKVKQEQKAWRYGCRHCEQHIPPPPVEKEATEPEVAPGEKAVEQKEGSDKMVVEEQPEVPSQKEKNPKKQPKRFEFNGLRSHLKEKHSIALPHDEDFYHVLDSPKI</sequence>
<feature type="compositionally biased region" description="Basic and acidic residues" evidence="1">
    <location>
        <begin position="648"/>
        <end position="662"/>
    </location>
</feature>
<gene>
    <name evidence="2" type="ORF">DFH08DRAFT_845449</name>
</gene>
<evidence type="ECO:0000256" key="1">
    <source>
        <dbReference type="SAM" id="MobiDB-lite"/>
    </source>
</evidence>
<accession>A0AAD7AIS2</accession>
<dbReference type="AlphaFoldDB" id="A0AAD7AIS2"/>
<organism evidence="2 3">
    <name type="scientific">Mycena albidolilacea</name>
    <dbReference type="NCBI Taxonomy" id="1033008"/>
    <lineage>
        <taxon>Eukaryota</taxon>
        <taxon>Fungi</taxon>
        <taxon>Dikarya</taxon>
        <taxon>Basidiomycota</taxon>
        <taxon>Agaricomycotina</taxon>
        <taxon>Agaricomycetes</taxon>
        <taxon>Agaricomycetidae</taxon>
        <taxon>Agaricales</taxon>
        <taxon>Marasmiineae</taxon>
        <taxon>Mycenaceae</taxon>
        <taxon>Mycena</taxon>
    </lineage>
</organism>
<dbReference type="Proteomes" id="UP001218218">
    <property type="component" value="Unassembled WGS sequence"/>
</dbReference>
<comment type="caution">
    <text evidence="2">The sequence shown here is derived from an EMBL/GenBank/DDBJ whole genome shotgun (WGS) entry which is preliminary data.</text>
</comment>
<dbReference type="InterPro" id="IPR036047">
    <property type="entry name" value="F-box-like_dom_sf"/>
</dbReference>
<dbReference type="EMBL" id="JARIHO010000006">
    <property type="protein sequence ID" value="KAJ7359225.1"/>
    <property type="molecule type" value="Genomic_DNA"/>
</dbReference>
<feature type="region of interest" description="Disordered" evidence="1">
    <location>
        <begin position="1"/>
        <end position="29"/>
    </location>
</feature>
<evidence type="ECO:0000313" key="2">
    <source>
        <dbReference type="EMBL" id="KAJ7359225.1"/>
    </source>
</evidence>
<dbReference type="SUPFAM" id="SSF81383">
    <property type="entry name" value="F-box domain"/>
    <property type="match status" value="1"/>
</dbReference>
<feature type="compositionally biased region" description="Basic residues" evidence="1">
    <location>
        <begin position="12"/>
        <end position="25"/>
    </location>
</feature>
<evidence type="ECO:0000313" key="3">
    <source>
        <dbReference type="Proteomes" id="UP001218218"/>
    </source>
</evidence>
<evidence type="ECO:0008006" key="4">
    <source>
        <dbReference type="Google" id="ProtNLM"/>
    </source>
</evidence>
<keyword evidence="3" id="KW-1185">Reference proteome</keyword>
<proteinExistence type="predicted"/>
<name>A0AAD7AIS2_9AGAR</name>